<organism evidence="7 8">
    <name type="scientific">Lacticaseibacillus paracasei subsp. paracasei Lpp126</name>
    <dbReference type="NCBI Taxonomy" id="1256206"/>
    <lineage>
        <taxon>Bacteria</taxon>
        <taxon>Bacillati</taxon>
        <taxon>Bacillota</taxon>
        <taxon>Bacilli</taxon>
        <taxon>Lactobacillales</taxon>
        <taxon>Lactobacillaceae</taxon>
        <taxon>Lacticaseibacillus</taxon>
    </lineage>
</organism>
<dbReference type="SUPFAM" id="SSF53383">
    <property type="entry name" value="PLP-dependent transferases"/>
    <property type="match status" value="1"/>
</dbReference>
<dbReference type="InterPro" id="IPR015424">
    <property type="entry name" value="PyrdxlP-dep_Trfase"/>
</dbReference>
<keyword evidence="4 7" id="KW-0808">Transferase</keyword>
<dbReference type="Proteomes" id="UP000014243">
    <property type="component" value="Unassembled WGS sequence"/>
</dbReference>
<evidence type="ECO:0000256" key="2">
    <source>
        <dbReference type="ARBA" id="ARBA00007441"/>
    </source>
</evidence>
<dbReference type="GO" id="GO:0030170">
    <property type="term" value="F:pyridoxal phosphate binding"/>
    <property type="evidence" value="ECO:0007669"/>
    <property type="project" value="InterPro"/>
</dbReference>
<evidence type="ECO:0000256" key="1">
    <source>
        <dbReference type="ARBA" id="ARBA00001933"/>
    </source>
</evidence>
<reference evidence="7 8" key="1">
    <citation type="journal article" date="2013" name="PLoS ONE">
        <title>Lactobacillus paracasei comparative genomics: towards species pan-genome definition and exploitation of diversity.</title>
        <authorList>
            <person name="Smokvina T."/>
            <person name="Wels M."/>
            <person name="Polka J."/>
            <person name="Chervaux C."/>
            <person name="Brisse S."/>
            <person name="Boekhorst J."/>
            <person name="van Hylckama Vlieg J.E."/>
            <person name="Siezen R.J."/>
        </authorList>
    </citation>
    <scope>NUCLEOTIDE SEQUENCE [LARGE SCALE GENOMIC DNA]</scope>
    <source>
        <strain evidence="7 8">Lpp126</strain>
    </source>
</reference>
<accession>S2QZF8</accession>
<evidence type="ECO:0000256" key="3">
    <source>
        <dbReference type="ARBA" id="ARBA00022576"/>
    </source>
</evidence>
<sequence length="144" mass="15467">MALVDRMNQEVKQLKPSDILQFNAAISGIEGIVKLTLGEPDFPTPEHVKAAGIASIENNESHYTQSKGLPGLRAAASHYLATKYNTKYDPESQILITAGATGGIYSSLTAMLNKGDTVIIPTPIFPLYIPIVLLNGAKPIFIDT</sequence>
<dbReference type="InterPro" id="IPR004839">
    <property type="entry name" value="Aminotransferase_I/II_large"/>
</dbReference>
<evidence type="ECO:0000256" key="5">
    <source>
        <dbReference type="ARBA" id="ARBA00022898"/>
    </source>
</evidence>
<dbReference type="Gene3D" id="3.40.640.10">
    <property type="entry name" value="Type I PLP-dependent aspartate aminotransferase-like (Major domain)"/>
    <property type="match status" value="1"/>
</dbReference>
<proteinExistence type="inferred from homology"/>
<evidence type="ECO:0000259" key="6">
    <source>
        <dbReference type="Pfam" id="PF00155"/>
    </source>
</evidence>
<dbReference type="Gene3D" id="3.90.1150.10">
    <property type="entry name" value="Aspartate Aminotransferase, domain 1"/>
    <property type="match status" value="1"/>
</dbReference>
<name>S2QZF8_LACPA</name>
<dbReference type="InterPro" id="IPR050596">
    <property type="entry name" value="AspAT/PAT-like"/>
</dbReference>
<dbReference type="InterPro" id="IPR015421">
    <property type="entry name" value="PyrdxlP-dep_Trfase_major"/>
</dbReference>
<feature type="domain" description="Aminotransferase class I/classII large" evidence="6">
    <location>
        <begin position="32"/>
        <end position="142"/>
    </location>
</feature>
<keyword evidence="3 7" id="KW-0032">Aminotransferase</keyword>
<evidence type="ECO:0000256" key="4">
    <source>
        <dbReference type="ARBA" id="ARBA00022679"/>
    </source>
</evidence>
<dbReference type="EMBL" id="ANKC01001197">
    <property type="protein sequence ID" value="EPC70574.1"/>
    <property type="molecule type" value="Genomic_DNA"/>
</dbReference>
<comment type="caution">
    <text evidence="7">The sequence shown here is derived from an EMBL/GenBank/DDBJ whole genome shotgun (WGS) entry which is preliminary data.</text>
</comment>
<protein>
    <submittedName>
        <fullName evidence="7">Aspartate/tyrosine/aromatic aminotransferase</fullName>
    </submittedName>
</protein>
<feature type="non-terminal residue" evidence="7">
    <location>
        <position position="144"/>
    </location>
</feature>
<comment type="similarity">
    <text evidence="2">Belongs to the class-I pyridoxal-phosphate-dependent aminotransferase family.</text>
</comment>
<comment type="cofactor">
    <cofactor evidence="1">
        <name>pyridoxal 5'-phosphate</name>
        <dbReference type="ChEBI" id="CHEBI:597326"/>
    </cofactor>
</comment>
<gene>
    <name evidence="7" type="ORF">Lpp126_16999</name>
</gene>
<dbReference type="AlphaFoldDB" id="S2QZF8"/>
<evidence type="ECO:0000313" key="8">
    <source>
        <dbReference type="Proteomes" id="UP000014243"/>
    </source>
</evidence>
<dbReference type="PANTHER" id="PTHR46383:SF4">
    <property type="entry name" value="AMINOTRANSFERASE"/>
    <property type="match status" value="1"/>
</dbReference>
<dbReference type="InterPro" id="IPR015422">
    <property type="entry name" value="PyrdxlP-dep_Trfase_small"/>
</dbReference>
<dbReference type="GO" id="GO:0008483">
    <property type="term" value="F:transaminase activity"/>
    <property type="evidence" value="ECO:0007669"/>
    <property type="project" value="UniProtKB-KW"/>
</dbReference>
<dbReference type="GO" id="GO:0006520">
    <property type="term" value="P:amino acid metabolic process"/>
    <property type="evidence" value="ECO:0007669"/>
    <property type="project" value="InterPro"/>
</dbReference>
<dbReference type="PANTHER" id="PTHR46383">
    <property type="entry name" value="ASPARTATE AMINOTRANSFERASE"/>
    <property type="match status" value="1"/>
</dbReference>
<evidence type="ECO:0000313" key="7">
    <source>
        <dbReference type="EMBL" id="EPC70574.1"/>
    </source>
</evidence>
<dbReference type="CDD" id="cd00609">
    <property type="entry name" value="AAT_like"/>
    <property type="match status" value="1"/>
</dbReference>
<keyword evidence="5" id="KW-0663">Pyridoxal phosphate</keyword>
<dbReference type="Pfam" id="PF00155">
    <property type="entry name" value="Aminotran_1_2"/>
    <property type="match status" value="1"/>
</dbReference>